<feature type="compositionally biased region" description="Acidic residues" evidence="2">
    <location>
        <begin position="205"/>
        <end position="216"/>
    </location>
</feature>
<dbReference type="InterPro" id="IPR008978">
    <property type="entry name" value="HSP20-like_chaperone"/>
</dbReference>
<sequence>MTTKYLLPEVQWAQRSNETDPEKNYILLTISITDCEDPILDIQPTSLDLTAKSKGHVGDETEHEYKLHIDFYKEIVPEKTLHKKANGQHYFLKMFKKDLQLEYWPRLTKEKIKYNNIKTDFDKWVDEDEQDEVSEANDIPGMDALGAGGAGGLDFTEMMKSMGGAGGAGGAGLGDMLSGDKSKQLEELMKQMQNEDHNNSIDDKDNVEEEDEEEEK</sequence>
<dbReference type="GO" id="GO:0005829">
    <property type="term" value="C:cytosol"/>
    <property type="evidence" value="ECO:0007669"/>
    <property type="project" value="TreeGrafter"/>
</dbReference>
<dbReference type="GO" id="GO:0051087">
    <property type="term" value="F:protein-folding chaperone binding"/>
    <property type="evidence" value="ECO:0007669"/>
    <property type="project" value="TreeGrafter"/>
</dbReference>
<evidence type="ECO:0000256" key="2">
    <source>
        <dbReference type="SAM" id="MobiDB-lite"/>
    </source>
</evidence>
<dbReference type="GO" id="GO:0006457">
    <property type="term" value="P:protein folding"/>
    <property type="evidence" value="ECO:0007669"/>
    <property type="project" value="TreeGrafter"/>
</dbReference>
<dbReference type="PROSITE" id="PS51203">
    <property type="entry name" value="CS"/>
    <property type="match status" value="1"/>
</dbReference>
<accession>A0AAN7WII1</accession>
<name>A0AAN7WII1_9SACH</name>
<dbReference type="GO" id="GO:0005634">
    <property type="term" value="C:nucleus"/>
    <property type="evidence" value="ECO:0007669"/>
    <property type="project" value="TreeGrafter"/>
</dbReference>
<dbReference type="GO" id="GO:0051879">
    <property type="term" value="F:Hsp90 protein binding"/>
    <property type="evidence" value="ECO:0007669"/>
    <property type="project" value="InterPro"/>
</dbReference>
<keyword evidence="5" id="KW-1185">Reference proteome</keyword>
<feature type="domain" description="CS" evidence="3">
    <location>
        <begin position="5"/>
        <end position="108"/>
    </location>
</feature>
<dbReference type="SUPFAM" id="SSF49764">
    <property type="entry name" value="HSP20-like chaperones"/>
    <property type="match status" value="1"/>
</dbReference>
<feature type="compositionally biased region" description="Basic and acidic residues" evidence="2">
    <location>
        <begin position="178"/>
        <end position="204"/>
    </location>
</feature>
<evidence type="ECO:0000313" key="4">
    <source>
        <dbReference type="EMBL" id="KAK5778854.1"/>
    </source>
</evidence>
<evidence type="ECO:0000256" key="1">
    <source>
        <dbReference type="ARBA" id="ARBA00025733"/>
    </source>
</evidence>
<dbReference type="CDD" id="cd06465">
    <property type="entry name" value="p23_hB-ind1_like"/>
    <property type="match status" value="1"/>
</dbReference>
<gene>
    <name evidence="4" type="ORF">RI543_003780</name>
</gene>
<protein>
    <recommendedName>
        <fullName evidence="3">CS domain-containing protein</fullName>
    </recommendedName>
</protein>
<organism evidence="4 5">
    <name type="scientific">Arxiozyma heterogenica</name>
    <dbReference type="NCBI Taxonomy" id="278026"/>
    <lineage>
        <taxon>Eukaryota</taxon>
        <taxon>Fungi</taxon>
        <taxon>Dikarya</taxon>
        <taxon>Ascomycota</taxon>
        <taxon>Saccharomycotina</taxon>
        <taxon>Saccharomycetes</taxon>
        <taxon>Saccharomycetales</taxon>
        <taxon>Saccharomycetaceae</taxon>
        <taxon>Arxiozyma</taxon>
    </lineage>
</organism>
<dbReference type="InterPro" id="IPR045250">
    <property type="entry name" value="p23-like"/>
</dbReference>
<comment type="caution">
    <text evidence="4">The sequence shown here is derived from an EMBL/GenBank/DDBJ whole genome shotgun (WGS) entry which is preliminary data.</text>
</comment>
<reference evidence="5" key="1">
    <citation type="submission" date="2023-07" db="EMBL/GenBank/DDBJ databases">
        <title>A draft genome of Kazachstania heterogenica Y-27499.</title>
        <authorList>
            <person name="Donic C."/>
            <person name="Kralova J.S."/>
            <person name="Fidel L."/>
            <person name="Ben-Dor S."/>
            <person name="Jung S."/>
        </authorList>
    </citation>
    <scope>NUCLEOTIDE SEQUENCE [LARGE SCALE GENOMIC DNA]</scope>
    <source>
        <strain evidence="5">Y27499</strain>
    </source>
</reference>
<dbReference type="FunFam" id="2.60.40.790:FF:000055">
    <property type="entry name" value="HSP90 associated co-chaperone"/>
    <property type="match status" value="1"/>
</dbReference>
<evidence type="ECO:0000313" key="5">
    <source>
        <dbReference type="Proteomes" id="UP001306508"/>
    </source>
</evidence>
<dbReference type="PANTHER" id="PTHR22932:SF1">
    <property type="entry name" value="CO-CHAPERONE PROTEIN DAF-41"/>
    <property type="match status" value="1"/>
</dbReference>
<dbReference type="GO" id="GO:0051131">
    <property type="term" value="P:chaperone-mediated protein complex assembly"/>
    <property type="evidence" value="ECO:0007669"/>
    <property type="project" value="TreeGrafter"/>
</dbReference>
<feature type="region of interest" description="Disordered" evidence="2">
    <location>
        <begin position="165"/>
        <end position="216"/>
    </location>
</feature>
<proteinExistence type="inferred from homology"/>
<dbReference type="AlphaFoldDB" id="A0AAN7WII1"/>
<comment type="similarity">
    <text evidence="1">Belongs to the p23/wos2 family.</text>
</comment>
<dbReference type="PANTHER" id="PTHR22932">
    <property type="entry name" value="TELOMERASE-BINDING PROTEIN P23 HSP90 CO-CHAPERONE"/>
    <property type="match status" value="1"/>
</dbReference>
<dbReference type="InterPro" id="IPR007052">
    <property type="entry name" value="CS_dom"/>
</dbReference>
<dbReference type="Gene3D" id="2.60.40.790">
    <property type="match status" value="1"/>
</dbReference>
<evidence type="ECO:0000259" key="3">
    <source>
        <dbReference type="PROSITE" id="PS51203"/>
    </source>
</evidence>
<dbReference type="Proteomes" id="UP001306508">
    <property type="component" value="Unassembled WGS sequence"/>
</dbReference>
<dbReference type="EMBL" id="JAWIZZ010000051">
    <property type="protein sequence ID" value="KAK5778854.1"/>
    <property type="molecule type" value="Genomic_DNA"/>
</dbReference>